<feature type="binding site" evidence="5">
    <location>
        <position position="168"/>
    </location>
    <ligand>
        <name>S-adenosyl-L-methionine</name>
        <dbReference type="ChEBI" id="CHEBI:59789"/>
    </ligand>
</feature>
<dbReference type="InterPro" id="IPR040758">
    <property type="entry name" value="PrmC_N"/>
</dbReference>
<evidence type="ECO:0000313" key="8">
    <source>
        <dbReference type="EMBL" id="EAS46544.1"/>
    </source>
</evidence>
<dbReference type="NCBIfam" id="TIGR03534">
    <property type="entry name" value="RF_mod_PrmC"/>
    <property type="match status" value="1"/>
</dbReference>
<feature type="domain" description="Methyltransferase small" evidence="6">
    <location>
        <begin position="95"/>
        <end position="194"/>
    </location>
</feature>
<evidence type="ECO:0000256" key="5">
    <source>
        <dbReference type="HAMAP-Rule" id="MF_02126"/>
    </source>
</evidence>
<gene>
    <name evidence="5" type="primary">prmC</name>
    <name evidence="8" type="ORF">GB2207_06818</name>
</gene>
<dbReference type="FunFam" id="3.40.50.150:FF:000053">
    <property type="entry name" value="Release factor glutamine methyltransferase"/>
    <property type="match status" value="1"/>
</dbReference>
<dbReference type="InterPro" id="IPR004556">
    <property type="entry name" value="HemK-like"/>
</dbReference>
<dbReference type="Proteomes" id="UP000005555">
    <property type="component" value="Unassembled WGS sequence"/>
</dbReference>
<protein>
    <recommendedName>
        <fullName evidence="5">Release factor glutamine methyltransferase</fullName>
        <shortName evidence="5">RF MTase</shortName>
        <ecNumber evidence="5">2.1.1.297</ecNumber>
    </recommendedName>
    <alternativeName>
        <fullName evidence="5">N5-glutamine methyltransferase PrmC</fullName>
    </alternativeName>
    <alternativeName>
        <fullName evidence="5">Protein-(glutamine-N5) MTase PrmC</fullName>
    </alternativeName>
    <alternativeName>
        <fullName evidence="5">Protein-glutamine N-methyltransferase PrmC</fullName>
    </alternativeName>
</protein>
<evidence type="ECO:0000259" key="7">
    <source>
        <dbReference type="Pfam" id="PF17827"/>
    </source>
</evidence>
<feature type="binding site" evidence="5">
    <location>
        <begin position="183"/>
        <end position="186"/>
    </location>
    <ligand>
        <name>substrate</name>
    </ligand>
</feature>
<dbReference type="EC" id="2.1.1.297" evidence="5"/>
<dbReference type="PANTHER" id="PTHR18895:SF74">
    <property type="entry name" value="MTRF1L RELEASE FACTOR GLUTAMINE METHYLTRANSFERASE"/>
    <property type="match status" value="1"/>
</dbReference>
<dbReference type="HAMAP" id="MF_02126">
    <property type="entry name" value="RF_methyltr_PrmC"/>
    <property type="match status" value="1"/>
</dbReference>
<dbReference type="InterPro" id="IPR007848">
    <property type="entry name" value="Small_mtfrase_dom"/>
</dbReference>
<dbReference type="SUPFAM" id="SSF53335">
    <property type="entry name" value="S-adenosyl-L-methionine-dependent methyltransferases"/>
    <property type="match status" value="1"/>
</dbReference>
<dbReference type="InterPro" id="IPR029063">
    <property type="entry name" value="SAM-dependent_MTases_sf"/>
</dbReference>
<dbReference type="InterPro" id="IPR019874">
    <property type="entry name" value="RF_methyltr_PrmC"/>
</dbReference>
<dbReference type="eggNOG" id="COG2890">
    <property type="taxonomic scope" value="Bacteria"/>
</dbReference>
<feature type="domain" description="Release factor glutamine methyltransferase N-terminal" evidence="7">
    <location>
        <begin position="17"/>
        <end position="73"/>
    </location>
</feature>
<dbReference type="NCBIfam" id="TIGR00536">
    <property type="entry name" value="hemK_fam"/>
    <property type="match status" value="1"/>
</dbReference>
<dbReference type="GO" id="GO:0032259">
    <property type="term" value="P:methylation"/>
    <property type="evidence" value="ECO:0007669"/>
    <property type="project" value="UniProtKB-KW"/>
</dbReference>
<feature type="binding site" evidence="5">
    <location>
        <begin position="117"/>
        <end position="121"/>
    </location>
    <ligand>
        <name>S-adenosyl-L-methionine</name>
        <dbReference type="ChEBI" id="CHEBI:59789"/>
    </ligand>
</feature>
<dbReference type="Gene3D" id="3.40.50.150">
    <property type="entry name" value="Vaccinia Virus protein VP39"/>
    <property type="match status" value="1"/>
</dbReference>
<dbReference type="InterPro" id="IPR002052">
    <property type="entry name" value="DNA_methylase_N6_adenine_CS"/>
</dbReference>
<comment type="similarity">
    <text evidence="5">Belongs to the protein N5-glutamine methyltransferase family. PrmC subfamily.</text>
</comment>
<dbReference type="Pfam" id="PF05175">
    <property type="entry name" value="MTS"/>
    <property type="match status" value="1"/>
</dbReference>
<evidence type="ECO:0000256" key="3">
    <source>
        <dbReference type="ARBA" id="ARBA00022691"/>
    </source>
</evidence>
<dbReference type="STRING" id="314287.GB2207_06818"/>
<dbReference type="Pfam" id="PF17827">
    <property type="entry name" value="PrmC_N"/>
    <property type="match status" value="1"/>
</dbReference>
<organism evidence="8 9">
    <name type="scientific">gamma proteobacterium HTCC2207</name>
    <dbReference type="NCBI Taxonomy" id="314287"/>
    <lineage>
        <taxon>Bacteria</taxon>
        <taxon>Pseudomonadati</taxon>
        <taxon>Pseudomonadota</taxon>
        <taxon>Gammaproteobacteria</taxon>
        <taxon>Cellvibrionales</taxon>
        <taxon>Porticoccaceae</taxon>
        <taxon>SAR92 clade</taxon>
    </lineage>
</organism>
<dbReference type="InterPro" id="IPR050320">
    <property type="entry name" value="N5-glutamine_MTase"/>
</dbReference>
<dbReference type="EMBL" id="AAPI01000006">
    <property type="protein sequence ID" value="EAS46544.1"/>
    <property type="molecule type" value="Genomic_DNA"/>
</dbReference>
<feature type="binding site" evidence="5">
    <location>
        <position position="140"/>
    </location>
    <ligand>
        <name>S-adenosyl-L-methionine</name>
        <dbReference type="ChEBI" id="CHEBI:59789"/>
    </ligand>
</feature>
<accession>Q1YQL7</accession>
<keyword evidence="3 5" id="KW-0949">S-adenosyl-L-methionine</keyword>
<dbReference type="GO" id="GO:0102559">
    <property type="term" value="F:peptide chain release factor N(5)-glutamine methyltransferase activity"/>
    <property type="evidence" value="ECO:0007669"/>
    <property type="project" value="UniProtKB-EC"/>
</dbReference>
<reference evidence="8 9" key="1">
    <citation type="submission" date="2006-03" db="EMBL/GenBank/DDBJ databases">
        <authorList>
            <person name="Giovannoni S.J."/>
            <person name="Cho J.-C."/>
            <person name="Ferriera S."/>
            <person name="Johnson J."/>
            <person name="Kravitz S."/>
            <person name="Halpern A."/>
            <person name="Remington K."/>
            <person name="Beeson K."/>
            <person name="Tran B."/>
            <person name="Rogers Y.-H."/>
            <person name="Friedman R."/>
            <person name="Venter J.C."/>
        </authorList>
    </citation>
    <scope>NUCLEOTIDE SEQUENCE [LARGE SCALE GENOMIC DNA]</scope>
    <source>
        <strain evidence="8 9">HTCC2207</strain>
    </source>
</reference>
<evidence type="ECO:0000256" key="2">
    <source>
        <dbReference type="ARBA" id="ARBA00022679"/>
    </source>
</evidence>
<feature type="binding site" evidence="5">
    <location>
        <position position="183"/>
    </location>
    <ligand>
        <name>S-adenosyl-L-methionine</name>
        <dbReference type="ChEBI" id="CHEBI:59789"/>
    </ligand>
</feature>
<dbReference type="CDD" id="cd02440">
    <property type="entry name" value="AdoMet_MTases"/>
    <property type="match status" value="1"/>
</dbReference>
<dbReference type="HOGENOM" id="CLU_018398_3_1_6"/>
<proteinExistence type="inferred from homology"/>
<dbReference type="PANTHER" id="PTHR18895">
    <property type="entry name" value="HEMK METHYLTRANSFERASE"/>
    <property type="match status" value="1"/>
</dbReference>
<comment type="catalytic activity">
    <reaction evidence="4 5">
        <text>L-glutaminyl-[peptide chain release factor] + S-adenosyl-L-methionine = N(5)-methyl-L-glutaminyl-[peptide chain release factor] + S-adenosyl-L-homocysteine + H(+)</text>
        <dbReference type="Rhea" id="RHEA:42896"/>
        <dbReference type="Rhea" id="RHEA-COMP:10271"/>
        <dbReference type="Rhea" id="RHEA-COMP:10272"/>
        <dbReference type="ChEBI" id="CHEBI:15378"/>
        <dbReference type="ChEBI" id="CHEBI:30011"/>
        <dbReference type="ChEBI" id="CHEBI:57856"/>
        <dbReference type="ChEBI" id="CHEBI:59789"/>
        <dbReference type="ChEBI" id="CHEBI:61891"/>
        <dbReference type="EC" id="2.1.1.297"/>
    </reaction>
</comment>
<evidence type="ECO:0000256" key="1">
    <source>
        <dbReference type="ARBA" id="ARBA00022603"/>
    </source>
</evidence>
<evidence type="ECO:0000313" key="9">
    <source>
        <dbReference type="Proteomes" id="UP000005555"/>
    </source>
</evidence>
<dbReference type="GO" id="GO:0003676">
    <property type="term" value="F:nucleic acid binding"/>
    <property type="evidence" value="ECO:0007669"/>
    <property type="project" value="InterPro"/>
</dbReference>
<keyword evidence="9" id="KW-1185">Reference proteome</keyword>
<dbReference type="Gene3D" id="1.10.8.10">
    <property type="entry name" value="DNA helicase RuvA subunit, C-terminal domain"/>
    <property type="match status" value="1"/>
</dbReference>
<evidence type="ECO:0000256" key="4">
    <source>
        <dbReference type="ARBA" id="ARBA00048391"/>
    </source>
</evidence>
<comment type="function">
    <text evidence="5">Methylates the class 1 translation termination release factors RF1/PrfA and RF2/PrfB on the glutamine residue of the universally conserved GGQ motif.</text>
</comment>
<sequence>MTIAELLHSATGANQLGDSPQLDCELLLCFVLGVAPSYLKTWPERQVSGDHWAQFDALLQRRIAGEPVAYLIGSQGFWSLDLEVSPATLIPRPETELLVEVALDLALPEQAAVLDLGTGTGAIALALASERNGWQICAVDLQQSAVDLAERNRQRYQLNNVRLFASDWFAAIPVQRFDLIVSNPPYIEANDPHLTQGDVRFEPASALVSGDDGLDDLRLVCSQSVDYLADGGWLLLEHGFDQGAAVRELLERAGFTLVETRSDLNGCERITLGCCHF</sequence>
<keyword evidence="2 5" id="KW-0808">Transferase</keyword>
<dbReference type="PROSITE" id="PS00092">
    <property type="entry name" value="N6_MTASE"/>
    <property type="match status" value="1"/>
</dbReference>
<name>Q1YQL7_9GAMM</name>
<keyword evidence="1 5" id="KW-0489">Methyltransferase</keyword>
<comment type="caution">
    <text evidence="8">The sequence shown here is derived from an EMBL/GenBank/DDBJ whole genome shotgun (WGS) entry which is preliminary data.</text>
</comment>
<evidence type="ECO:0000259" key="6">
    <source>
        <dbReference type="Pfam" id="PF05175"/>
    </source>
</evidence>
<dbReference type="AlphaFoldDB" id="Q1YQL7"/>